<evidence type="ECO:0000313" key="1">
    <source>
        <dbReference type="EMBL" id="CAH0477685.1"/>
    </source>
</evidence>
<protein>
    <submittedName>
        <fullName evidence="1">Uncharacterized protein</fullName>
    </submittedName>
</protein>
<dbReference type="EMBL" id="CAKKTJ010000181">
    <property type="protein sequence ID" value="CAH0477685.1"/>
    <property type="molecule type" value="Genomic_DNA"/>
</dbReference>
<proteinExistence type="predicted"/>
<organism evidence="1 2">
    <name type="scientific">Peronospora belbahrii</name>
    <dbReference type="NCBI Taxonomy" id="622444"/>
    <lineage>
        <taxon>Eukaryota</taxon>
        <taxon>Sar</taxon>
        <taxon>Stramenopiles</taxon>
        <taxon>Oomycota</taxon>
        <taxon>Peronosporomycetes</taxon>
        <taxon>Peronosporales</taxon>
        <taxon>Peronosporaceae</taxon>
        <taxon>Peronospora</taxon>
    </lineage>
</organism>
<reference evidence="1" key="1">
    <citation type="submission" date="2021-11" db="EMBL/GenBank/DDBJ databases">
        <authorList>
            <person name="Islam A."/>
            <person name="Islam S."/>
            <person name="Flora M.S."/>
            <person name="Rahman M."/>
            <person name="Ziaur R.M."/>
            <person name="Epstein J.H."/>
            <person name="Hassan M."/>
            <person name="Klassen M."/>
            <person name="Woodard K."/>
            <person name="Webb A."/>
            <person name="Webby R.J."/>
            <person name="El Zowalaty M.E."/>
        </authorList>
    </citation>
    <scope>NUCLEOTIDE SEQUENCE</scope>
    <source>
        <strain evidence="1">Pbs3</strain>
    </source>
</reference>
<name>A0AAU9KX49_9STRA</name>
<evidence type="ECO:0000313" key="2">
    <source>
        <dbReference type="Proteomes" id="UP001160483"/>
    </source>
</evidence>
<sequence>MFKTVEFPTGITNLDPTLTKMNRKDFTHCLTDFISSYSMFMEMEITDSGLAWSTGSSRCIDDDVLSLTTFKTLP</sequence>
<dbReference type="Proteomes" id="UP001160483">
    <property type="component" value="Unassembled WGS sequence"/>
</dbReference>
<comment type="caution">
    <text evidence="1">The sequence shown here is derived from an EMBL/GenBank/DDBJ whole genome shotgun (WGS) entry which is preliminary data.</text>
</comment>
<accession>A0AAU9KX49</accession>
<dbReference type="AlphaFoldDB" id="A0AAU9KX49"/>
<gene>
    <name evidence="1" type="ORF">PBS003_LOCUS4422</name>
</gene>